<dbReference type="Gene3D" id="3.40.50.300">
    <property type="entry name" value="P-loop containing nucleotide triphosphate hydrolases"/>
    <property type="match status" value="1"/>
</dbReference>
<evidence type="ECO:0000259" key="4">
    <source>
        <dbReference type="SMART" id="SM00382"/>
    </source>
</evidence>
<dbReference type="GO" id="GO:0003676">
    <property type="term" value="F:nucleic acid binding"/>
    <property type="evidence" value="ECO:0007669"/>
    <property type="project" value="InterPro"/>
</dbReference>
<dbReference type="InterPro" id="IPR003593">
    <property type="entry name" value="AAA+_ATPase"/>
</dbReference>
<dbReference type="InterPro" id="IPR036397">
    <property type="entry name" value="RNaseH_sf"/>
</dbReference>
<keyword evidence="6" id="KW-1185">Reference proteome</keyword>
<proteinExistence type="predicted"/>
<keyword evidence="2" id="KW-0067">ATP-binding</keyword>
<accession>A0A812V6X5</accession>
<dbReference type="SUPFAM" id="SSF52540">
    <property type="entry name" value="P-loop containing nucleoside triphosphate hydrolases"/>
    <property type="match status" value="1"/>
</dbReference>
<sequence>MEEEQEEELTAKGSVAESKAAGDEPKSSSILTGVLEALEDDELEPVFVIAAPEEAEQRLTMDWAKSLHQNVVGVAASGCLVRHGRLEHIAICAEKEEPVVVDIKGLSQHCSEERLFGELLQPLKEVLESPQVVKVCHDCRPVADLLADTYDVRLGLCFDTVEAWERLESKQQRPVDLEELARKYDHELSNALQEDAKRQKPATARVYDFMASSSSSSCTEPVISWKPELLAMIAETLVRMSGEMGGALQQQADFPDACRQRLEEFRSWPGQHLDAYPLGAELEFMFVNDRLCIVSGEPDEENKMLTEPGDEHVREEFEKLITLLPEAPLKKVRDFIGQKVGDGNVVEIVLGVGRDIEIRWRSLLEGGLKKATVQSTELFSRDISEVIDRIGEDRFNRQDRAGIDRTLHRLSVTRNEVGRPVAVTMRVGRDSRMLASMIEDIIADGSSFLLLGPPGVGKTTLLRACAGDLSTDKVVVIVDPSGEIAGSGDTCHPAVGEAWKDAAYSEKEVDRSEARRLAMGRALENMGPQVIVVDEIGTLGEARAARTIGERGVQLVATAHGKTLPDLIANSELRDLIGGLKAAILGDDNERYKMQGRKNITERGAAPAFKKLVEIRSPTCLVIHHDLGYAVDQVLEKGTLNVEERTLDASSGRMMVKVRDFSKR</sequence>
<organism evidence="5 6">
    <name type="scientific">Symbiodinium natans</name>
    <dbReference type="NCBI Taxonomy" id="878477"/>
    <lineage>
        <taxon>Eukaryota</taxon>
        <taxon>Sar</taxon>
        <taxon>Alveolata</taxon>
        <taxon>Dinophyceae</taxon>
        <taxon>Suessiales</taxon>
        <taxon>Symbiodiniaceae</taxon>
        <taxon>Symbiodinium</taxon>
    </lineage>
</organism>
<keyword evidence="1" id="KW-0547">Nucleotide-binding</keyword>
<dbReference type="OrthoDB" id="441226at2759"/>
<dbReference type="InterPro" id="IPR045735">
    <property type="entry name" value="Spore_III_AA_AAA+_ATPase"/>
</dbReference>
<dbReference type="CDD" id="cd00009">
    <property type="entry name" value="AAA"/>
    <property type="match status" value="1"/>
</dbReference>
<dbReference type="Proteomes" id="UP000604046">
    <property type="component" value="Unassembled WGS sequence"/>
</dbReference>
<dbReference type="PANTHER" id="PTHR20953">
    <property type="entry name" value="KINASE-RELATED"/>
    <property type="match status" value="1"/>
</dbReference>
<dbReference type="InterPro" id="IPR012337">
    <property type="entry name" value="RNaseH-like_sf"/>
</dbReference>
<feature type="domain" description="AAA+ ATPase" evidence="4">
    <location>
        <begin position="444"/>
        <end position="583"/>
    </location>
</feature>
<dbReference type="Pfam" id="PF19568">
    <property type="entry name" value="Spore_III_AA"/>
    <property type="match status" value="1"/>
</dbReference>
<evidence type="ECO:0000256" key="1">
    <source>
        <dbReference type="ARBA" id="ARBA00022741"/>
    </source>
</evidence>
<comment type="caution">
    <text evidence="5">The sequence shown here is derived from an EMBL/GenBank/DDBJ whole genome shotgun (WGS) entry which is preliminary data.</text>
</comment>
<name>A0A812V6X5_9DINO</name>
<dbReference type="GO" id="GO:0008408">
    <property type="term" value="F:3'-5' exonuclease activity"/>
    <property type="evidence" value="ECO:0007669"/>
    <property type="project" value="InterPro"/>
</dbReference>
<gene>
    <name evidence="5" type="primary">ycf45</name>
    <name evidence="5" type="ORF">SNAT2548_LOCUS34413</name>
</gene>
<dbReference type="Pfam" id="PF01612">
    <property type="entry name" value="DNA_pol_A_exo1"/>
    <property type="match status" value="1"/>
</dbReference>
<dbReference type="EMBL" id="CAJNDS010002807">
    <property type="protein sequence ID" value="CAE7605087.1"/>
    <property type="molecule type" value="Genomic_DNA"/>
</dbReference>
<protein>
    <submittedName>
        <fullName evidence="5">Ycf45 protein</fullName>
    </submittedName>
</protein>
<dbReference type="SUPFAM" id="SSF53098">
    <property type="entry name" value="Ribonuclease H-like"/>
    <property type="match status" value="1"/>
</dbReference>
<evidence type="ECO:0000313" key="6">
    <source>
        <dbReference type="Proteomes" id="UP000604046"/>
    </source>
</evidence>
<dbReference type="Gene3D" id="3.30.420.10">
    <property type="entry name" value="Ribonuclease H-like superfamily/Ribonuclease H"/>
    <property type="match status" value="1"/>
</dbReference>
<evidence type="ECO:0000256" key="2">
    <source>
        <dbReference type="ARBA" id="ARBA00022840"/>
    </source>
</evidence>
<dbReference type="InterPro" id="IPR027417">
    <property type="entry name" value="P-loop_NTPase"/>
</dbReference>
<evidence type="ECO:0000313" key="5">
    <source>
        <dbReference type="EMBL" id="CAE7605087.1"/>
    </source>
</evidence>
<dbReference type="SMART" id="SM00382">
    <property type="entry name" value="AAA"/>
    <property type="match status" value="1"/>
</dbReference>
<dbReference type="GO" id="GO:0005524">
    <property type="term" value="F:ATP binding"/>
    <property type="evidence" value="ECO:0007669"/>
    <property type="project" value="UniProtKB-KW"/>
</dbReference>
<dbReference type="GO" id="GO:0006139">
    <property type="term" value="P:nucleobase-containing compound metabolic process"/>
    <property type="evidence" value="ECO:0007669"/>
    <property type="project" value="InterPro"/>
</dbReference>
<feature type="region of interest" description="Disordered" evidence="3">
    <location>
        <begin position="1"/>
        <end position="27"/>
    </location>
</feature>
<dbReference type="PANTHER" id="PTHR20953:SF3">
    <property type="entry name" value="P-LOOP CONTAINING NUCLEOSIDE TRIPHOSPHATE HYDROLASES SUPERFAMILY PROTEIN"/>
    <property type="match status" value="1"/>
</dbReference>
<dbReference type="InterPro" id="IPR002562">
    <property type="entry name" value="3'-5'_exonuclease_dom"/>
</dbReference>
<evidence type="ECO:0000256" key="3">
    <source>
        <dbReference type="SAM" id="MobiDB-lite"/>
    </source>
</evidence>
<reference evidence="5" key="1">
    <citation type="submission" date="2021-02" db="EMBL/GenBank/DDBJ databases">
        <authorList>
            <person name="Dougan E. K."/>
            <person name="Rhodes N."/>
            <person name="Thang M."/>
            <person name="Chan C."/>
        </authorList>
    </citation>
    <scope>NUCLEOTIDE SEQUENCE</scope>
</reference>
<dbReference type="AlphaFoldDB" id="A0A812V6X5"/>